<dbReference type="InParanoid" id="A0A078AP77"/>
<evidence type="ECO:0000256" key="1">
    <source>
        <dbReference type="SAM" id="MobiDB-lite"/>
    </source>
</evidence>
<feature type="region of interest" description="Disordered" evidence="1">
    <location>
        <begin position="236"/>
        <end position="320"/>
    </location>
</feature>
<sequence>MEYRKKNLKAKPNIDQTLRQAFDHQDFMTKLDFYGTLRKIVFMNQNDLKIKSNKPCTITSEGFAIYLNQTLQTLLKNLEMKSKDPRSYLYKKFKISDYDKLDLSKDNKLSQRMIEQLYNFYAKPPVCFIDQSDMLKSTSIFSQNQFAGQAQDPKEKANVMSEQGTCKEIKVCFEGRVFKALDDLRRDRNKQQGNNNRKFTPNEQMMESLMTKHSARKNGVYQKDYNKSPLQIRLRQITSEERTKPDETHINSVESNTIKNSINGSISHRVDNQKESPSQKIQTRCRADTTATKESSQDEESKNDPNRFSPFRKGSDDKTFSSHVHLQSVLEEKQKKYEASGQGRLGTKLERIVSLSSQELSSQSSIPKLQAQSFKHAKDDKELDGLLLNQIEEESNDKATQNYAIQSQTQQTQSSKSGYLQSQSEVTEQQKNAYFNFNVSQSDISEIQRQLQNLDSKKELQKLLEKSEQTQYNMSTLGTDNLLDSNTNLMVQPNLSKLSSQPHPQMRIILQPMNS</sequence>
<dbReference type="Proteomes" id="UP000039865">
    <property type="component" value="Unassembled WGS sequence"/>
</dbReference>
<proteinExistence type="predicted"/>
<name>A0A078AP77_STYLE</name>
<feature type="compositionally biased region" description="Basic and acidic residues" evidence="1">
    <location>
        <begin position="238"/>
        <end position="249"/>
    </location>
</feature>
<accession>A0A078AP77</accession>
<feature type="compositionally biased region" description="Polar residues" evidence="1">
    <location>
        <begin position="250"/>
        <end position="266"/>
    </location>
</feature>
<reference evidence="2 3" key="1">
    <citation type="submission" date="2014-06" db="EMBL/GenBank/DDBJ databases">
        <authorList>
            <person name="Swart Estienne"/>
        </authorList>
    </citation>
    <scope>NUCLEOTIDE SEQUENCE [LARGE SCALE GENOMIC DNA]</scope>
    <source>
        <strain evidence="2 3">130c</strain>
    </source>
</reference>
<evidence type="ECO:0000313" key="2">
    <source>
        <dbReference type="EMBL" id="CDW84180.1"/>
    </source>
</evidence>
<feature type="region of interest" description="Disordered" evidence="1">
    <location>
        <begin position="184"/>
        <end position="204"/>
    </location>
</feature>
<organism evidence="2 3">
    <name type="scientific">Stylonychia lemnae</name>
    <name type="common">Ciliate</name>
    <dbReference type="NCBI Taxonomy" id="5949"/>
    <lineage>
        <taxon>Eukaryota</taxon>
        <taxon>Sar</taxon>
        <taxon>Alveolata</taxon>
        <taxon>Ciliophora</taxon>
        <taxon>Intramacronucleata</taxon>
        <taxon>Spirotrichea</taxon>
        <taxon>Stichotrichia</taxon>
        <taxon>Sporadotrichida</taxon>
        <taxon>Oxytrichidae</taxon>
        <taxon>Stylonychinae</taxon>
        <taxon>Stylonychia</taxon>
    </lineage>
</organism>
<feature type="compositionally biased region" description="Polar residues" evidence="1">
    <location>
        <begin position="191"/>
        <end position="204"/>
    </location>
</feature>
<protein>
    <submittedName>
        <fullName evidence="2">Uncharacterized protein</fullName>
    </submittedName>
</protein>
<dbReference type="EMBL" id="CCKQ01012546">
    <property type="protein sequence ID" value="CDW84180.1"/>
    <property type="molecule type" value="Genomic_DNA"/>
</dbReference>
<gene>
    <name evidence="2" type="primary">Contig13053.g13924</name>
    <name evidence="2" type="ORF">STYLEM_13237</name>
</gene>
<evidence type="ECO:0000313" key="3">
    <source>
        <dbReference type="Proteomes" id="UP000039865"/>
    </source>
</evidence>
<dbReference type="AlphaFoldDB" id="A0A078AP77"/>
<feature type="compositionally biased region" description="Basic and acidic residues" evidence="1">
    <location>
        <begin position="295"/>
        <end position="305"/>
    </location>
</feature>
<keyword evidence="3" id="KW-1185">Reference proteome</keyword>